<dbReference type="CDD" id="cd23279">
    <property type="entry name" value="beta-trefoil_MIR_SDF2-like"/>
    <property type="match status" value="1"/>
</dbReference>
<keyword evidence="6" id="KW-1185">Reference proteome</keyword>
<dbReference type="PANTHER" id="PTHR46809:SF2">
    <property type="entry name" value="GH21273P"/>
    <property type="match status" value="1"/>
</dbReference>
<dbReference type="Gene3D" id="2.80.10.50">
    <property type="match status" value="1"/>
</dbReference>
<dbReference type="OrthoDB" id="5588846at2759"/>
<evidence type="ECO:0000256" key="3">
    <source>
        <dbReference type="SAM" id="SignalP"/>
    </source>
</evidence>
<dbReference type="PROSITE" id="PS50919">
    <property type="entry name" value="MIR"/>
    <property type="match status" value="2"/>
</dbReference>
<dbReference type="EMBL" id="KZ303506">
    <property type="protein sequence ID" value="PIA15588.1"/>
    <property type="molecule type" value="Genomic_DNA"/>
</dbReference>
<dbReference type="Proteomes" id="UP000242474">
    <property type="component" value="Unassembled WGS sequence"/>
</dbReference>
<proteinExistence type="predicted"/>
<accession>A0A2G5B9A0</accession>
<sequence length="224" mass="24510">MRTTLPSVATLAALVVSTTTVFGSLFGSDSPQTNVPVLEKGWEYVTSGSTIKLAHLKTDTRLTMPQVSYGSGSQQQAVTAQGDASLTKALWRVEALDAKVRGAPVSCGSRLQLVNSDSDHSLHSHSAHRSPLSASQEVSAFDGRDDGDIWTVECLKSEKLWRREAPVYLRHVDTGKYLTSLSTKKYRQPISGHQEVCAGKKPDANAQWMALEGYYFSRRPQTPQ</sequence>
<evidence type="ECO:0000259" key="4">
    <source>
        <dbReference type="PROSITE" id="PS50919"/>
    </source>
</evidence>
<dbReference type="SUPFAM" id="SSF82109">
    <property type="entry name" value="MIR domain"/>
    <property type="match status" value="1"/>
</dbReference>
<dbReference type="PANTHER" id="PTHR46809">
    <property type="entry name" value="STROMAL CELL-DERIVED FACTOR 2-LIKE PROTEIN"/>
    <property type="match status" value="1"/>
</dbReference>
<dbReference type="SMART" id="SM00472">
    <property type="entry name" value="MIR"/>
    <property type="match status" value="3"/>
</dbReference>
<evidence type="ECO:0000313" key="5">
    <source>
        <dbReference type="EMBL" id="PIA15588.1"/>
    </source>
</evidence>
<evidence type="ECO:0000256" key="1">
    <source>
        <dbReference type="ARBA" id="ARBA00022729"/>
    </source>
</evidence>
<dbReference type="InterPro" id="IPR036300">
    <property type="entry name" value="MIR_dom_sf"/>
</dbReference>
<dbReference type="Pfam" id="PF02815">
    <property type="entry name" value="MIR"/>
    <property type="match status" value="1"/>
</dbReference>
<feature type="domain" description="MIR" evidence="4">
    <location>
        <begin position="102"/>
        <end position="155"/>
    </location>
</feature>
<evidence type="ECO:0000256" key="2">
    <source>
        <dbReference type="ARBA" id="ARBA00022737"/>
    </source>
</evidence>
<dbReference type="InterPro" id="IPR016093">
    <property type="entry name" value="MIR_motif"/>
</dbReference>
<feature type="signal peptide" evidence="3">
    <location>
        <begin position="1"/>
        <end position="23"/>
    </location>
</feature>
<protein>
    <recommendedName>
        <fullName evidence="4">MIR domain-containing protein</fullName>
    </recommendedName>
</protein>
<keyword evidence="2" id="KW-0677">Repeat</keyword>
<name>A0A2G5B9A0_COERN</name>
<evidence type="ECO:0000313" key="6">
    <source>
        <dbReference type="Proteomes" id="UP000242474"/>
    </source>
</evidence>
<dbReference type="STRING" id="763665.A0A2G5B9A0"/>
<dbReference type="AlphaFoldDB" id="A0A2G5B9A0"/>
<gene>
    <name evidence="5" type="ORF">COEREDRAFT_44591</name>
</gene>
<organism evidence="5 6">
    <name type="scientific">Coemansia reversa (strain ATCC 12441 / NRRL 1564)</name>
    <dbReference type="NCBI Taxonomy" id="763665"/>
    <lineage>
        <taxon>Eukaryota</taxon>
        <taxon>Fungi</taxon>
        <taxon>Fungi incertae sedis</taxon>
        <taxon>Zoopagomycota</taxon>
        <taxon>Kickxellomycotina</taxon>
        <taxon>Kickxellomycetes</taxon>
        <taxon>Kickxellales</taxon>
        <taxon>Kickxellaceae</taxon>
        <taxon>Coemansia</taxon>
    </lineage>
</organism>
<feature type="chain" id="PRO_5013807922" description="MIR domain-containing protein" evidence="3">
    <location>
        <begin position="24"/>
        <end position="224"/>
    </location>
</feature>
<reference evidence="5 6" key="1">
    <citation type="journal article" date="2015" name="Genome Biol. Evol.">
        <title>Phylogenomic analyses indicate that early fungi evolved digesting cell walls of algal ancestors of land plants.</title>
        <authorList>
            <person name="Chang Y."/>
            <person name="Wang S."/>
            <person name="Sekimoto S."/>
            <person name="Aerts A.L."/>
            <person name="Choi C."/>
            <person name="Clum A."/>
            <person name="LaButti K.M."/>
            <person name="Lindquist E.A."/>
            <person name="Yee Ngan C."/>
            <person name="Ohm R.A."/>
            <person name="Salamov A.A."/>
            <person name="Grigoriev I.V."/>
            <person name="Spatafora J.W."/>
            <person name="Berbee M.L."/>
        </authorList>
    </citation>
    <scope>NUCLEOTIDE SEQUENCE [LARGE SCALE GENOMIC DNA]</scope>
    <source>
        <strain evidence="5 6">NRRL 1564</strain>
    </source>
</reference>
<keyword evidence="1 3" id="KW-0732">Signal</keyword>
<feature type="domain" description="MIR" evidence="4">
    <location>
        <begin position="42"/>
        <end position="96"/>
    </location>
</feature>